<gene>
    <name evidence="1" type="ORF">UFOVP33_72</name>
</gene>
<dbReference type="Pfam" id="PF24175">
    <property type="entry name" value="SU10_adaptor"/>
    <property type="match status" value="1"/>
</dbReference>
<dbReference type="EMBL" id="LR796162">
    <property type="protein sequence ID" value="CAB4122911.1"/>
    <property type="molecule type" value="Genomic_DNA"/>
</dbReference>
<protein>
    <submittedName>
        <fullName evidence="1">Uncharacterized protein</fullName>
    </submittedName>
</protein>
<accession>A0A6J5KMA9</accession>
<organism evidence="1">
    <name type="scientific">uncultured Caudovirales phage</name>
    <dbReference type="NCBI Taxonomy" id="2100421"/>
    <lineage>
        <taxon>Viruses</taxon>
        <taxon>Duplodnaviria</taxon>
        <taxon>Heunggongvirae</taxon>
        <taxon>Uroviricota</taxon>
        <taxon>Caudoviricetes</taxon>
        <taxon>Peduoviridae</taxon>
        <taxon>Maltschvirus</taxon>
        <taxon>Maltschvirus maltsch</taxon>
    </lineage>
</organism>
<proteinExistence type="predicted"/>
<sequence>MGTITTASILTKAAKLLQDTTGVRWDNTELLGWLNSGQRETMIYKPNSNVKALAWKLAAGTRQSLPADAVQLIDVVRNMGTDGNTPGRAIRQTERETLDASFPNWHATSPNAVIKHFMFNPLDPKNFYVYPPQPAANQGYAEVLYGAVPANATSDGSITVDDIYETVLLDYILYRAFSKDSEYADQTKADKYQTSFITALTGKARVEAGANPNVTAPANTVTVA</sequence>
<dbReference type="InterPro" id="IPR056209">
    <property type="entry name" value="SU10_adaptor"/>
</dbReference>
<name>A0A6J5KMA9_9CAUD</name>
<reference evidence="1" key="1">
    <citation type="submission" date="2020-04" db="EMBL/GenBank/DDBJ databases">
        <authorList>
            <person name="Chiriac C."/>
            <person name="Salcher M."/>
            <person name="Ghai R."/>
            <person name="Kavagutti S V."/>
        </authorList>
    </citation>
    <scope>NUCLEOTIDE SEQUENCE</scope>
</reference>
<evidence type="ECO:0000313" key="1">
    <source>
        <dbReference type="EMBL" id="CAB4122911.1"/>
    </source>
</evidence>